<dbReference type="OrthoDB" id="6305173at2"/>
<dbReference type="EMBL" id="FOVP01000015">
    <property type="protein sequence ID" value="SFO08365.1"/>
    <property type="molecule type" value="Genomic_DNA"/>
</dbReference>
<name>A0A1I5EAA5_9RHOB</name>
<reference evidence="4" key="1">
    <citation type="submission" date="2016-10" db="EMBL/GenBank/DDBJ databases">
        <authorList>
            <person name="Varghese N."/>
            <person name="Submissions S."/>
        </authorList>
    </citation>
    <scope>NUCLEOTIDE SEQUENCE [LARGE SCALE GENOMIC DNA]</scope>
    <source>
        <strain evidence="4">DSM 28463</strain>
    </source>
</reference>
<evidence type="ECO:0000313" key="3">
    <source>
        <dbReference type="EMBL" id="SFO08365.1"/>
    </source>
</evidence>
<dbReference type="InterPro" id="IPR028992">
    <property type="entry name" value="Hedgehog/Intein_dom"/>
</dbReference>
<dbReference type="RefSeq" id="WP_092839968.1">
    <property type="nucleotide sequence ID" value="NZ_FOVP01000015.1"/>
</dbReference>
<proteinExistence type="predicted"/>
<protein>
    <submittedName>
        <fullName evidence="3">Hint domain-containing protein</fullName>
    </submittedName>
</protein>
<evidence type="ECO:0000256" key="1">
    <source>
        <dbReference type="SAM" id="MobiDB-lite"/>
    </source>
</evidence>
<dbReference type="SUPFAM" id="SSF51294">
    <property type="entry name" value="Hedgehog/intein (Hint) domain"/>
    <property type="match status" value="1"/>
</dbReference>
<accession>A0A1I5EAA5</accession>
<dbReference type="AlphaFoldDB" id="A0A1I5EAA5"/>
<feature type="region of interest" description="Disordered" evidence="1">
    <location>
        <begin position="1"/>
        <end position="31"/>
    </location>
</feature>
<dbReference type="Proteomes" id="UP000198599">
    <property type="component" value="Unassembled WGS sequence"/>
</dbReference>
<organism evidence="3 4">
    <name type="scientific">Roseovarius lutimaris</name>
    <dbReference type="NCBI Taxonomy" id="1005928"/>
    <lineage>
        <taxon>Bacteria</taxon>
        <taxon>Pseudomonadati</taxon>
        <taxon>Pseudomonadota</taxon>
        <taxon>Alphaproteobacteria</taxon>
        <taxon>Rhodobacterales</taxon>
        <taxon>Roseobacteraceae</taxon>
        <taxon>Roseovarius</taxon>
    </lineage>
</organism>
<dbReference type="Pfam" id="PF13403">
    <property type="entry name" value="Hint_2"/>
    <property type="match status" value="1"/>
</dbReference>
<dbReference type="STRING" id="1005928.SAMN04487859_11553"/>
<sequence>MTIPRWTAQPARNSDVSRMPTRNAAPSERKPMMMRKYRTSWQAEDGQIMQDEQVGPALPLFESAFSAFARGTLITTTRGPVAIEDLTPGAKLVTAEHGPMPVAWIGSMSLTPAHDSQGFEPTILTRIMADAFGIGRPMADFLAGPGARILTRPRNMRANIGGDQVLTPARNLSDGIHAIEIRPQRPVTVYHLCLRRHATITANGLEVESFHPAPGFERSLGPNMLRLFLGLFPHIREPHQFGSMAHLRLPLSSPEGLEIA</sequence>
<evidence type="ECO:0000259" key="2">
    <source>
        <dbReference type="Pfam" id="PF13403"/>
    </source>
</evidence>
<dbReference type="InterPro" id="IPR036844">
    <property type="entry name" value="Hint_dom_sf"/>
</dbReference>
<gene>
    <name evidence="3" type="ORF">SAMN04487859_11553</name>
</gene>
<feature type="domain" description="Hedgehog/Intein (Hint)" evidence="2">
    <location>
        <begin position="67"/>
        <end position="213"/>
    </location>
</feature>
<keyword evidence="4" id="KW-1185">Reference proteome</keyword>
<evidence type="ECO:0000313" key="4">
    <source>
        <dbReference type="Proteomes" id="UP000198599"/>
    </source>
</evidence>